<evidence type="ECO:0000256" key="5">
    <source>
        <dbReference type="ARBA" id="ARBA00022723"/>
    </source>
</evidence>
<evidence type="ECO:0000256" key="4">
    <source>
        <dbReference type="ARBA" id="ARBA00022466"/>
    </source>
</evidence>
<dbReference type="Pfam" id="PF00403">
    <property type="entry name" value="HMA"/>
    <property type="match status" value="1"/>
</dbReference>
<evidence type="ECO:0000256" key="10">
    <source>
        <dbReference type="RuleBase" id="RU361212"/>
    </source>
</evidence>
<dbReference type="InterPro" id="IPR017969">
    <property type="entry name" value="Heavy-metal-associated_CS"/>
</dbReference>
<evidence type="ECO:0000256" key="8">
    <source>
        <dbReference type="ARBA" id="ARBA00022914"/>
    </source>
</evidence>
<organism evidence="13 14">
    <name type="scientific">Roseateles aquatilis</name>
    <dbReference type="NCBI Taxonomy" id="431061"/>
    <lineage>
        <taxon>Bacteria</taxon>
        <taxon>Pseudomonadati</taxon>
        <taxon>Pseudomonadota</taxon>
        <taxon>Betaproteobacteria</taxon>
        <taxon>Burkholderiales</taxon>
        <taxon>Sphaerotilaceae</taxon>
        <taxon>Roseateles</taxon>
    </lineage>
</organism>
<comment type="subunit">
    <text evidence="3">Monomer.</text>
</comment>
<dbReference type="PROSITE" id="PS50846">
    <property type="entry name" value="HMA_2"/>
    <property type="match status" value="1"/>
</dbReference>
<evidence type="ECO:0000313" key="13">
    <source>
        <dbReference type="EMBL" id="OWQ91161.1"/>
    </source>
</evidence>
<feature type="domain" description="HMA" evidence="12">
    <location>
        <begin position="28"/>
        <end position="94"/>
    </location>
</feature>
<dbReference type="InterPro" id="IPR011795">
    <property type="entry name" value="MerP"/>
</dbReference>
<comment type="function">
    <text evidence="9 10">Involved in mercury resistance. Acts as a mercury scavenger that specifically binds to a mercuric ion in the periplasm and probably passes it to the cytoplasmic mercuric reductase MerA via the mercuric transport protein MerT.</text>
</comment>
<dbReference type="RefSeq" id="WP_088384463.1">
    <property type="nucleotide sequence ID" value="NZ_NIOF01000003.1"/>
</dbReference>
<comment type="caution">
    <text evidence="13">The sequence shown here is derived from an EMBL/GenBank/DDBJ whole genome shotgun (WGS) entry which is preliminary data.</text>
</comment>
<dbReference type="Proteomes" id="UP000197468">
    <property type="component" value="Unassembled WGS sequence"/>
</dbReference>
<gene>
    <name evidence="10 13" type="primary">merP</name>
    <name evidence="13" type="ORF">CDN99_08200</name>
</gene>
<dbReference type="OrthoDB" id="7205933at2"/>
<evidence type="ECO:0000256" key="6">
    <source>
        <dbReference type="ARBA" id="ARBA00022729"/>
    </source>
</evidence>
<evidence type="ECO:0000313" key="14">
    <source>
        <dbReference type="Proteomes" id="UP000197468"/>
    </source>
</evidence>
<dbReference type="FunFam" id="3.30.70.100:FF:000001">
    <property type="entry name" value="ATPase copper transporting beta"/>
    <property type="match status" value="1"/>
</dbReference>
<evidence type="ECO:0000256" key="9">
    <source>
        <dbReference type="ARBA" id="ARBA00045344"/>
    </source>
</evidence>
<dbReference type="Gene3D" id="3.30.70.100">
    <property type="match status" value="1"/>
</dbReference>
<keyword evidence="7 10" id="KW-0574">Periplasm</keyword>
<feature type="signal peptide" evidence="11">
    <location>
        <begin position="1"/>
        <end position="25"/>
    </location>
</feature>
<evidence type="ECO:0000259" key="12">
    <source>
        <dbReference type="PROSITE" id="PS50846"/>
    </source>
</evidence>
<accession>A0A246JF62</accession>
<reference evidence="13 14" key="1">
    <citation type="journal article" date="2008" name="Int. J. Syst. Evol. Microbiol.">
        <title>Description of Roseateles aquatilis sp. nov. and Roseateles terrae sp. nov., in the class Betaproteobacteria, and emended description of the genus Roseateles.</title>
        <authorList>
            <person name="Gomila M."/>
            <person name="Bowien B."/>
            <person name="Falsen E."/>
            <person name="Moore E.R."/>
            <person name="Lalucat J."/>
        </authorList>
    </citation>
    <scope>NUCLEOTIDE SEQUENCE [LARGE SCALE GENOMIC DNA]</scope>
    <source>
        <strain evidence="13 14">CCUG 48205</strain>
    </source>
</reference>
<evidence type="ECO:0000256" key="7">
    <source>
        <dbReference type="ARBA" id="ARBA00022764"/>
    </source>
</evidence>
<keyword evidence="5 10" id="KW-0479">Metal-binding</keyword>
<keyword evidence="8 10" id="KW-0476">Mercury</keyword>
<dbReference type="GO" id="GO:0042597">
    <property type="term" value="C:periplasmic space"/>
    <property type="evidence" value="ECO:0007669"/>
    <property type="project" value="UniProtKB-SubCell"/>
</dbReference>
<dbReference type="CDD" id="cd00371">
    <property type="entry name" value="HMA"/>
    <property type="match status" value="1"/>
</dbReference>
<sequence>MVKSLFIALGLAAVLACCQCSAVHAATRTVTLDVSGMTCVTCPITVKKSLSRVVGVESVDVSFKDKQATVVFDDAKTTVEDMTRATANAGFPSTVRQ</sequence>
<comment type="similarity">
    <text evidence="2">Belongs to the MerP family.</text>
</comment>
<protein>
    <recommendedName>
        <fullName evidence="10">Periplasmic mercury ion-binding protein</fullName>
    </recommendedName>
</protein>
<dbReference type="AlphaFoldDB" id="A0A246JF62"/>
<dbReference type="InterPro" id="IPR006121">
    <property type="entry name" value="HMA_dom"/>
</dbReference>
<dbReference type="InterPro" id="IPR036163">
    <property type="entry name" value="HMA_dom_sf"/>
</dbReference>
<dbReference type="NCBIfam" id="TIGR02052">
    <property type="entry name" value="MerP"/>
    <property type="match status" value="1"/>
</dbReference>
<evidence type="ECO:0000256" key="11">
    <source>
        <dbReference type="SAM" id="SignalP"/>
    </source>
</evidence>
<feature type="chain" id="PRO_5012557810" description="Periplasmic mercury ion-binding protein" evidence="11">
    <location>
        <begin position="26"/>
        <end position="97"/>
    </location>
</feature>
<name>A0A246JF62_9BURK</name>
<dbReference type="GO" id="GO:0045340">
    <property type="term" value="F:mercury ion binding"/>
    <property type="evidence" value="ECO:0007669"/>
    <property type="project" value="UniProtKB-UniRule"/>
</dbReference>
<dbReference type="EMBL" id="NIOF01000003">
    <property type="protein sequence ID" value="OWQ91161.1"/>
    <property type="molecule type" value="Genomic_DNA"/>
</dbReference>
<comment type="subcellular location">
    <subcellularLocation>
        <location evidence="1 10">Periplasm</location>
    </subcellularLocation>
</comment>
<evidence type="ECO:0000256" key="2">
    <source>
        <dbReference type="ARBA" id="ARBA00005938"/>
    </source>
</evidence>
<dbReference type="InterPro" id="IPR001802">
    <property type="entry name" value="MerP/CopZ"/>
</dbReference>
<proteinExistence type="inferred from homology"/>
<keyword evidence="4 10" id="KW-0475">Mercuric resistance</keyword>
<dbReference type="PROSITE" id="PS01047">
    <property type="entry name" value="HMA_1"/>
    <property type="match status" value="1"/>
</dbReference>
<evidence type="ECO:0000256" key="1">
    <source>
        <dbReference type="ARBA" id="ARBA00004418"/>
    </source>
</evidence>
<evidence type="ECO:0000256" key="3">
    <source>
        <dbReference type="ARBA" id="ARBA00011245"/>
    </source>
</evidence>
<keyword evidence="6 11" id="KW-0732">Signal</keyword>
<keyword evidence="14" id="KW-1185">Reference proteome</keyword>
<dbReference type="SUPFAM" id="SSF55008">
    <property type="entry name" value="HMA, heavy metal-associated domain"/>
    <property type="match status" value="1"/>
</dbReference>
<dbReference type="PROSITE" id="PS51257">
    <property type="entry name" value="PROKAR_LIPOPROTEIN"/>
    <property type="match status" value="1"/>
</dbReference>
<dbReference type="PRINTS" id="PR00946">
    <property type="entry name" value="HGSCAVENGER"/>
</dbReference>
<dbReference type="GO" id="GO:0015097">
    <property type="term" value="F:mercury ion transmembrane transporter activity"/>
    <property type="evidence" value="ECO:0007669"/>
    <property type="project" value="UniProtKB-UniRule"/>
</dbReference>